<reference evidence="2" key="1">
    <citation type="submission" date="2013-02" db="EMBL/GenBank/DDBJ databases">
        <authorList>
            <consortium name="The Broad Institute Genome Sequencing Platform"/>
            <person name="Cuomo C."/>
            <person name="Becnel J."/>
            <person name="Sanscrainte N."/>
            <person name="Walker B."/>
            <person name="Young S.K."/>
            <person name="Zeng Q."/>
            <person name="Gargeya S."/>
            <person name="Fitzgerald M."/>
            <person name="Haas B."/>
            <person name="Abouelleil A."/>
            <person name="Alvarado L."/>
            <person name="Arachchi H.M."/>
            <person name="Berlin A.M."/>
            <person name="Chapman S.B."/>
            <person name="Dewar J."/>
            <person name="Goldberg J."/>
            <person name="Griggs A."/>
            <person name="Gujja S."/>
            <person name="Hansen M."/>
            <person name="Howarth C."/>
            <person name="Imamovic A."/>
            <person name="Larimer J."/>
            <person name="McCowan C."/>
            <person name="Murphy C."/>
            <person name="Neiman D."/>
            <person name="Pearson M."/>
            <person name="Priest M."/>
            <person name="Roberts A."/>
            <person name="Saif S."/>
            <person name="Shea T."/>
            <person name="Sisk P."/>
            <person name="Sykes S."/>
            <person name="Wortman J."/>
            <person name="Nusbaum C."/>
            <person name="Birren B."/>
        </authorList>
    </citation>
    <scope>NUCLEOTIDE SEQUENCE [LARGE SCALE GENOMIC DNA]</scope>
    <source>
        <strain evidence="2">PRA339</strain>
    </source>
</reference>
<dbReference type="AlphaFoldDB" id="A0A059F4I2"/>
<organism evidence="1 2">
    <name type="scientific">Anncaliia algerae PRA339</name>
    <dbReference type="NCBI Taxonomy" id="1288291"/>
    <lineage>
        <taxon>Eukaryota</taxon>
        <taxon>Fungi</taxon>
        <taxon>Fungi incertae sedis</taxon>
        <taxon>Microsporidia</taxon>
        <taxon>Tubulinosematoidea</taxon>
        <taxon>Tubulinosematidae</taxon>
        <taxon>Anncaliia</taxon>
    </lineage>
</organism>
<name>A0A059F4I2_9MICR</name>
<protein>
    <submittedName>
        <fullName evidence="1">Uncharacterized protein</fullName>
    </submittedName>
</protein>
<dbReference type="Proteomes" id="UP000030655">
    <property type="component" value="Unassembled WGS sequence"/>
</dbReference>
<dbReference type="OrthoDB" id="10369260at2759"/>
<accession>A0A059F4I2</accession>
<evidence type="ECO:0000313" key="2">
    <source>
        <dbReference type="Proteomes" id="UP000030655"/>
    </source>
</evidence>
<reference evidence="1 2" key="2">
    <citation type="submission" date="2014-03" db="EMBL/GenBank/DDBJ databases">
        <title>The Genome Sequence of Anncaliia algerae insect isolate PRA339.</title>
        <authorList>
            <consortium name="The Broad Institute Genome Sequencing Platform"/>
            <consortium name="The Broad Institute Genome Sequencing Center for Infectious Disease"/>
            <person name="Cuomo C."/>
            <person name="Becnel J."/>
            <person name="Sanscrainte N."/>
            <person name="Walker B."/>
            <person name="Young S.K."/>
            <person name="Zeng Q."/>
            <person name="Gargeya S."/>
            <person name="Fitzgerald M."/>
            <person name="Haas B."/>
            <person name="Abouelleil A."/>
            <person name="Alvarado L."/>
            <person name="Arachchi H.M."/>
            <person name="Berlin A.M."/>
            <person name="Chapman S.B."/>
            <person name="Dewar J."/>
            <person name="Goldberg J."/>
            <person name="Griggs A."/>
            <person name="Gujja S."/>
            <person name="Hansen M."/>
            <person name="Howarth C."/>
            <person name="Imamovic A."/>
            <person name="Larimer J."/>
            <person name="McCowan C."/>
            <person name="Murphy C."/>
            <person name="Neiman D."/>
            <person name="Pearson M."/>
            <person name="Priest M."/>
            <person name="Roberts A."/>
            <person name="Saif S."/>
            <person name="Shea T."/>
            <person name="Sisk P."/>
            <person name="Sykes S."/>
            <person name="Wortman J."/>
            <person name="Nusbaum C."/>
            <person name="Birren B."/>
        </authorList>
    </citation>
    <scope>NUCLEOTIDE SEQUENCE [LARGE SCALE GENOMIC DNA]</scope>
    <source>
        <strain evidence="1 2">PRA339</strain>
    </source>
</reference>
<dbReference type="HOGENOM" id="CLU_543977_0_0_1"/>
<keyword evidence="2" id="KW-1185">Reference proteome</keyword>
<dbReference type="EMBL" id="KK365135">
    <property type="protein sequence ID" value="KCZ81881.1"/>
    <property type="molecule type" value="Genomic_DNA"/>
</dbReference>
<dbReference type="VEuPathDB" id="MicrosporidiaDB:H312_00640"/>
<sequence>MLRTVMFLYLHQRFIFSSEINEFAVSSTTTTGIVPQEIILIDNVKENCFKNTLEEIANENSQLINDEYFYVAPNELLEVYACIKQVLIPKLEFFKSRFLKSKKYFSIINLKYLDSESLAESEKFLSEEKIFQEVINEGSFISPEKLKILEELIVNLAAKNRYIHEDSLAEILDFLKEIIKINDDLLSVSSENLNLIDENNSLKLTIMEKMKYHIFCESLMIKIWYFLSYINSKIENIKRTYKIFIFEKNNCVENCNNFLNIFFESEAKKLFEKIRNIESTEGVIKSLISKNEYLIIFDILSSINKINQLKIKTNNFKKNKEIFLRKNKKLFEFIFNNEFHLNDCLKIIDTKDLFKMINDFNLKKFENKISKKLNKYNKFKDGKNYTCVLEKLLKIKEKAVKTISKKEYSPLLRRFFKLNFDSYYTHLEYYFDIYTVKNTYIEIINYLEHNITDENDTSKIVEKRKELNEYIPEENFNDFKLYFITFFKGNSQECISFTNRIMCEFLNYIPE</sequence>
<gene>
    <name evidence="1" type="ORF">H312_00640</name>
</gene>
<evidence type="ECO:0000313" key="1">
    <source>
        <dbReference type="EMBL" id="KCZ81881.1"/>
    </source>
</evidence>
<proteinExistence type="predicted"/>